<dbReference type="EC" id="3.2.1.1" evidence="2"/>
<dbReference type="AlphaFoldDB" id="A0A4P7SHW6"/>
<feature type="compositionally biased region" description="Pro residues" evidence="5">
    <location>
        <begin position="1"/>
        <end position="17"/>
    </location>
</feature>
<dbReference type="InterPro" id="IPR013784">
    <property type="entry name" value="Carb-bd-like_fold"/>
</dbReference>
<keyword evidence="6" id="KW-0121">Carboxypeptidase</keyword>
<dbReference type="SUPFAM" id="SSF49452">
    <property type="entry name" value="Starch-binding domain-like"/>
    <property type="match status" value="3"/>
</dbReference>
<dbReference type="InterPro" id="IPR051417">
    <property type="entry name" value="SDr/BOS_complex"/>
</dbReference>
<comment type="catalytic activity">
    <reaction evidence="1">
        <text>Endohydrolysis of (1-&gt;4)-alpha-D-glucosidic linkages in polysaccharides containing three or more (1-&gt;4)-alpha-linked D-glucose units.</text>
        <dbReference type="EC" id="3.2.1.1"/>
    </reaction>
</comment>
<dbReference type="EMBL" id="CP039291">
    <property type="protein sequence ID" value="QCB92224.1"/>
    <property type="molecule type" value="Genomic_DNA"/>
</dbReference>
<dbReference type="Gene3D" id="2.60.40.1120">
    <property type="entry name" value="Carboxypeptidase-like, regulatory domain"/>
    <property type="match status" value="3"/>
</dbReference>
<evidence type="ECO:0000256" key="5">
    <source>
        <dbReference type="SAM" id="MobiDB-lite"/>
    </source>
</evidence>
<dbReference type="InterPro" id="IPR008969">
    <property type="entry name" value="CarboxyPept-like_regulatory"/>
</dbReference>
<gene>
    <name evidence="6" type="ORF">E5225_00300</name>
</gene>
<dbReference type="KEGG" id="celz:E5225_00300"/>
<dbReference type="InterPro" id="IPR013783">
    <property type="entry name" value="Ig-like_fold"/>
</dbReference>
<protein>
    <recommendedName>
        <fullName evidence="2">alpha-amylase</fullName>
        <ecNumber evidence="2">3.2.1.1</ecNumber>
    </recommendedName>
    <alternativeName>
        <fullName evidence="4">1,4-alpha-D-glucan glucanohydrolase</fullName>
    </alternativeName>
</protein>
<dbReference type="GO" id="GO:0004556">
    <property type="term" value="F:alpha-amylase activity"/>
    <property type="evidence" value="ECO:0007669"/>
    <property type="project" value="UniProtKB-EC"/>
</dbReference>
<dbReference type="Gene3D" id="2.60.40.10">
    <property type="entry name" value="Immunoglobulins"/>
    <property type="match status" value="1"/>
</dbReference>
<dbReference type="GO" id="GO:0030246">
    <property type="term" value="F:carbohydrate binding"/>
    <property type="evidence" value="ECO:0007669"/>
    <property type="project" value="InterPro"/>
</dbReference>
<name>A0A4P7SHW6_9CELL</name>
<proteinExistence type="predicted"/>
<evidence type="ECO:0000313" key="6">
    <source>
        <dbReference type="EMBL" id="QCB92224.1"/>
    </source>
</evidence>
<accession>A0A4P7SHW6</accession>
<keyword evidence="3" id="KW-0732">Signal</keyword>
<dbReference type="SUPFAM" id="SSF49464">
    <property type="entry name" value="Carboxypeptidase regulatory domain-like"/>
    <property type="match status" value="1"/>
</dbReference>
<keyword evidence="6" id="KW-0378">Hydrolase</keyword>
<dbReference type="GO" id="GO:0004180">
    <property type="term" value="F:carboxypeptidase activity"/>
    <property type="evidence" value="ECO:0007669"/>
    <property type="project" value="UniProtKB-KW"/>
</dbReference>
<dbReference type="PANTHER" id="PTHR23303">
    <property type="entry name" value="CARBOXYPEPTIDASE REGULATORY REGION-CONTAINING"/>
    <property type="match status" value="1"/>
</dbReference>
<dbReference type="OrthoDB" id="3169091at2"/>
<feature type="region of interest" description="Disordered" evidence="5">
    <location>
        <begin position="1"/>
        <end position="35"/>
    </location>
</feature>
<dbReference type="GO" id="GO:0005975">
    <property type="term" value="P:carbohydrate metabolic process"/>
    <property type="evidence" value="ECO:0007669"/>
    <property type="project" value="UniProtKB-ARBA"/>
</dbReference>
<organism evidence="6 7">
    <name type="scientific">Cellulomonas shaoxiangyii</name>
    <dbReference type="NCBI Taxonomy" id="2566013"/>
    <lineage>
        <taxon>Bacteria</taxon>
        <taxon>Bacillati</taxon>
        <taxon>Actinomycetota</taxon>
        <taxon>Actinomycetes</taxon>
        <taxon>Micrococcales</taxon>
        <taxon>Cellulomonadaceae</taxon>
        <taxon>Cellulomonas</taxon>
    </lineage>
</organism>
<keyword evidence="7" id="KW-1185">Reference proteome</keyword>
<evidence type="ECO:0000313" key="7">
    <source>
        <dbReference type="Proteomes" id="UP000296469"/>
    </source>
</evidence>
<keyword evidence="6" id="KW-0645">Protease</keyword>
<dbReference type="Proteomes" id="UP000296469">
    <property type="component" value="Chromosome"/>
</dbReference>
<dbReference type="Pfam" id="PF13620">
    <property type="entry name" value="CarboxypepD_reg"/>
    <property type="match status" value="3"/>
</dbReference>
<evidence type="ECO:0000256" key="3">
    <source>
        <dbReference type="ARBA" id="ARBA00022729"/>
    </source>
</evidence>
<evidence type="ECO:0000256" key="4">
    <source>
        <dbReference type="ARBA" id="ARBA00030238"/>
    </source>
</evidence>
<evidence type="ECO:0000256" key="2">
    <source>
        <dbReference type="ARBA" id="ARBA00012595"/>
    </source>
</evidence>
<reference evidence="6 7" key="1">
    <citation type="submission" date="2019-04" db="EMBL/GenBank/DDBJ databases">
        <title>Isolation and identification of Cellulomonas shaoxiangyii sp. Nov. isolated from feces of the Tibetan antelopes (Pantholops hodgsonii) in the Qinghai-Tibet plateau of China.</title>
        <authorList>
            <person name="Tian Z."/>
        </authorList>
    </citation>
    <scope>NUCLEOTIDE SEQUENCE [LARGE SCALE GENOMIC DNA]</scope>
    <source>
        <strain evidence="6 7">Z28</strain>
    </source>
</reference>
<sequence length="425" mass="43241">MPTSLPTPAPTSLPTPSPTGSTGRSQLSGRVTDVDGEPVAGVRVEAHGSGLGWAVTDASGAWTIGGLPAGSYRIRFEAFAAGLAPEYWDDAPSMMTGTVVRVAEGEAVAGLDAQLAPGAVVRGRVVDPAGAPVAFATVSVERLDVPGVPPSGAYTDADGTYEVRALAAGTYRLKVVPAPDSGLSTTWWTRTADAAAATPLTLATGQHREGVDVTPLPGSGIAGTVTAPAGVPLEELTVVVQEAGPDGSLRTVGGTTPAADGTYRFTDLAPGTYLVRVEHVDWNGPLLPEYYRDSTSAERAVPVEVTVGEVVGGIDLTPGRAARITGVVTGRDGPVQGVEVTLVPRSGQLGTWGFAETGQAGEFLIGRLPAGRYAVRFALPDGSVRYFRAPSGTTPHLHAATSVRVPAGGSVEITARLRGGPASVG</sequence>
<evidence type="ECO:0000256" key="1">
    <source>
        <dbReference type="ARBA" id="ARBA00000548"/>
    </source>
</evidence>